<reference evidence="2 3" key="1">
    <citation type="submission" date="2024-03" db="EMBL/GenBank/DDBJ databases">
        <title>Draft genome sequence of Pseudonocardia nematodicida JCM 31783.</title>
        <authorList>
            <person name="Butdee W."/>
            <person name="Duangmal K."/>
        </authorList>
    </citation>
    <scope>NUCLEOTIDE SEQUENCE [LARGE SCALE GENOMIC DNA]</scope>
    <source>
        <strain evidence="2 3">JCM 31783</strain>
    </source>
</reference>
<organism evidence="2 3">
    <name type="scientific">Pseudonocardia nematodicida</name>
    <dbReference type="NCBI Taxonomy" id="1206997"/>
    <lineage>
        <taxon>Bacteria</taxon>
        <taxon>Bacillati</taxon>
        <taxon>Actinomycetota</taxon>
        <taxon>Actinomycetes</taxon>
        <taxon>Pseudonocardiales</taxon>
        <taxon>Pseudonocardiaceae</taxon>
        <taxon>Pseudonocardia</taxon>
    </lineage>
</organism>
<evidence type="ECO:0000256" key="1">
    <source>
        <dbReference type="SAM" id="MobiDB-lite"/>
    </source>
</evidence>
<dbReference type="Proteomes" id="UP001494902">
    <property type="component" value="Unassembled WGS sequence"/>
</dbReference>
<dbReference type="RefSeq" id="WP_349299920.1">
    <property type="nucleotide sequence ID" value="NZ_JBEDNQ010000008.1"/>
</dbReference>
<feature type="region of interest" description="Disordered" evidence="1">
    <location>
        <begin position="69"/>
        <end position="110"/>
    </location>
</feature>
<accession>A0ABV1KEH4</accession>
<name>A0ABV1KEH4_9PSEU</name>
<evidence type="ECO:0000313" key="3">
    <source>
        <dbReference type="Proteomes" id="UP001494902"/>
    </source>
</evidence>
<comment type="caution">
    <text evidence="2">The sequence shown here is derived from an EMBL/GenBank/DDBJ whole genome shotgun (WGS) entry which is preliminary data.</text>
</comment>
<protein>
    <recommendedName>
        <fullName evidence="4">Secreted protein</fullName>
    </recommendedName>
</protein>
<sequence>MRSTAAVWAVAAVEALTMAVVSRTPATTTLTPAIDSSSHLLAEESMRAVSGSASTISIPRCGGVVPWPGCSTGQAASTRRPSGSSASTGAPSTDGAPIAVGRVRSSPVNSGACANPAVIMSPVVRSVRVRPLSASDQL</sequence>
<evidence type="ECO:0008006" key="4">
    <source>
        <dbReference type="Google" id="ProtNLM"/>
    </source>
</evidence>
<evidence type="ECO:0000313" key="2">
    <source>
        <dbReference type="EMBL" id="MEQ3552855.1"/>
    </source>
</evidence>
<feature type="compositionally biased region" description="Low complexity" evidence="1">
    <location>
        <begin position="75"/>
        <end position="92"/>
    </location>
</feature>
<dbReference type="EMBL" id="JBEDNQ010000008">
    <property type="protein sequence ID" value="MEQ3552855.1"/>
    <property type="molecule type" value="Genomic_DNA"/>
</dbReference>
<keyword evidence="3" id="KW-1185">Reference proteome</keyword>
<proteinExistence type="predicted"/>
<gene>
    <name evidence="2" type="ORF">WIS52_20500</name>
</gene>